<evidence type="ECO:0000256" key="6">
    <source>
        <dbReference type="SAM" id="Phobius"/>
    </source>
</evidence>
<feature type="domain" description="Protein kinase" evidence="7">
    <location>
        <begin position="28"/>
        <end position="366"/>
    </location>
</feature>
<keyword evidence="6" id="KW-0812">Transmembrane</keyword>
<keyword evidence="4" id="KW-0067">ATP-binding</keyword>
<name>A0ABN3J4N8_9ACTN</name>
<dbReference type="InterPro" id="IPR000719">
    <property type="entry name" value="Prot_kinase_dom"/>
</dbReference>
<feature type="transmembrane region" description="Helical" evidence="6">
    <location>
        <begin position="342"/>
        <end position="365"/>
    </location>
</feature>
<evidence type="ECO:0000313" key="8">
    <source>
        <dbReference type="EMBL" id="GAA2420944.1"/>
    </source>
</evidence>
<gene>
    <name evidence="8" type="ORF">GCM10010191_35390</name>
</gene>
<evidence type="ECO:0000256" key="3">
    <source>
        <dbReference type="ARBA" id="ARBA00022777"/>
    </source>
</evidence>
<keyword evidence="6" id="KW-1133">Transmembrane helix</keyword>
<evidence type="ECO:0000256" key="4">
    <source>
        <dbReference type="ARBA" id="ARBA00022840"/>
    </source>
</evidence>
<evidence type="ECO:0000313" key="9">
    <source>
        <dbReference type="Proteomes" id="UP001501231"/>
    </source>
</evidence>
<organism evidence="8 9">
    <name type="scientific">Actinomadura vinacea</name>
    <dbReference type="NCBI Taxonomy" id="115336"/>
    <lineage>
        <taxon>Bacteria</taxon>
        <taxon>Bacillati</taxon>
        <taxon>Actinomycetota</taxon>
        <taxon>Actinomycetes</taxon>
        <taxon>Streptosporangiales</taxon>
        <taxon>Thermomonosporaceae</taxon>
        <taxon>Actinomadura</taxon>
    </lineage>
</organism>
<feature type="compositionally biased region" description="Basic and acidic residues" evidence="5">
    <location>
        <begin position="214"/>
        <end position="225"/>
    </location>
</feature>
<comment type="caution">
    <text evidence="8">The sequence shown here is derived from an EMBL/GenBank/DDBJ whole genome shotgun (WGS) entry which is preliminary data.</text>
</comment>
<dbReference type="PROSITE" id="PS50011">
    <property type="entry name" value="PROTEIN_KINASE_DOM"/>
    <property type="match status" value="1"/>
</dbReference>
<protein>
    <recommendedName>
        <fullName evidence="7">Protein kinase domain-containing protein</fullName>
    </recommendedName>
</protein>
<dbReference type="EMBL" id="BAAARW010000012">
    <property type="protein sequence ID" value="GAA2420944.1"/>
    <property type="molecule type" value="Genomic_DNA"/>
</dbReference>
<keyword evidence="6" id="KW-0472">Membrane</keyword>
<keyword evidence="3" id="KW-0418">Kinase</keyword>
<dbReference type="PANTHER" id="PTHR43289:SF34">
    <property type="entry name" value="SERINE_THREONINE-PROTEIN KINASE YBDM-RELATED"/>
    <property type="match status" value="1"/>
</dbReference>
<reference evidence="8 9" key="1">
    <citation type="journal article" date="2019" name="Int. J. Syst. Evol. Microbiol.">
        <title>The Global Catalogue of Microorganisms (GCM) 10K type strain sequencing project: providing services to taxonomists for standard genome sequencing and annotation.</title>
        <authorList>
            <consortium name="The Broad Institute Genomics Platform"/>
            <consortium name="The Broad Institute Genome Sequencing Center for Infectious Disease"/>
            <person name="Wu L."/>
            <person name="Ma J."/>
        </authorList>
    </citation>
    <scope>NUCLEOTIDE SEQUENCE [LARGE SCALE GENOMIC DNA]</scope>
    <source>
        <strain evidence="8 9">JCM 3325</strain>
    </source>
</reference>
<dbReference type="Gene3D" id="1.10.510.10">
    <property type="entry name" value="Transferase(Phosphotransferase) domain 1"/>
    <property type="match status" value="1"/>
</dbReference>
<feature type="compositionally biased region" description="Low complexity" evidence="5">
    <location>
        <begin position="289"/>
        <end position="302"/>
    </location>
</feature>
<dbReference type="PANTHER" id="PTHR43289">
    <property type="entry name" value="MITOGEN-ACTIVATED PROTEIN KINASE KINASE KINASE 20-RELATED"/>
    <property type="match status" value="1"/>
</dbReference>
<evidence type="ECO:0000256" key="2">
    <source>
        <dbReference type="ARBA" id="ARBA00022741"/>
    </source>
</evidence>
<proteinExistence type="predicted"/>
<evidence type="ECO:0000256" key="1">
    <source>
        <dbReference type="ARBA" id="ARBA00022679"/>
    </source>
</evidence>
<dbReference type="RefSeq" id="WP_344590071.1">
    <property type="nucleotide sequence ID" value="NZ_BAAARW010000012.1"/>
</dbReference>
<keyword evidence="1" id="KW-0808">Transferase</keyword>
<dbReference type="InterPro" id="IPR011009">
    <property type="entry name" value="Kinase-like_dom_sf"/>
</dbReference>
<dbReference type="CDD" id="cd14014">
    <property type="entry name" value="STKc_PknB_like"/>
    <property type="match status" value="1"/>
</dbReference>
<sequence>MQPPSRPGPAFEPFQQLEPGDPALIGGYRVLARLGTGRLGTVYLAATQSGRRLALKSVRPELAADDAFRRRFKQEIAAGQRVRGPFLARVVDGHAEGSRPWVATEFVPGPTLADAVTANGPLPVPAVRVLLDALAQALQALHDADLAHGDLRPSNVLLAEDGPRVVDFGSLEHEPSAPGDVFMLGRTALFAATGQEPPDLGDCPDELRGPIERCLAERPDERPEPRTLAAELEEDDSKEDGSPEAGWPPSGLAELLPAYLAEPPRPDASPLPDPDPAPSPEPPAPAAPSAPTAPTAPSTRPDVPAKARPRPNFVVPEQPPQTDPSLAQHAVEPVMGSYRHDLVVALGIGGGAFGLLVLILLLLFLN</sequence>
<feature type="compositionally biased region" description="Pro residues" evidence="5">
    <location>
        <begin position="266"/>
        <end position="288"/>
    </location>
</feature>
<dbReference type="SUPFAM" id="SSF56112">
    <property type="entry name" value="Protein kinase-like (PK-like)"/>
    <property type="match status" value="1"/>
</dbReference>
<evidence type="ECO:0000256" key="5">
    <source>
        <dbReference type="SAM" id="MobiDB-lite"/>
    </source>
</evidence>
<dbReference type="Pfam" id="PF00069">
    <property type="entry name" value="Pkinase"/>
    <property type="match status" value="1"/>
</dbReference>
<dbReference type="Proteomes" id="UP001501231">
    <property type="component" value="Unassembled WGS sequence"/>
</dbReference>
<evidence type="ECO:0000259" key="7">
    <source>
        <dbReference type="PROSITE" id="PS50011"/>
    </source>
</evidence>
<keyword evidence="2" id="KW-0547">Nucleotide-binding</keyword>
<dbReference type="Gene3D" id="3.30.200.20">
    <property type="entry name" value="Phosphorylase Kinase, domain 1"/>
    <property type="match status" value="1"/>
</dbReference>
<accession>A0ABN3J4N8</accession>
<feature type="region of interest" description="Disordered" evidence="5">
    <location>
        <begin position="214"/>
        <end position="325"/>
    </location>
</feature>
<feature type="compositionally biased region" description="Low complexity" evidence="5">
    <location>
        <begin position="252"/>
        <end position="262"/>
    </location>
</feature>
<keyword evidence="9" id="KW-1185">Reference proteome</keyword>